<dbReference type="InterPro" id="IPR001506">
    <property type="entry name" value="Peptidase_M12A"/>
</dbReference>
<dbReference type="Gene3D" id="3.40.390.10">
    <property type="entry name" value="Collagenase (Catalytic Domain)"/>
    <property type="match status" value="1"/>
</dbReference>
<dbReference type="SUPFAM" id="SSF49854">
    <property type="entry name" value="Spermadhesin, CUB domain"/>
    <property type="match status" value="1"/>
</dbReference>
<dbReference type="InterPro" id="IPR000859">
    <property type="entry name" value="CUB_dom"/>
</dbReference>
<dbReference type="GO" id="GO:0006508">
    <property type="term" value="P:proteolysis"/>
    <property type="evidence" value="ECO:0007669"/>
    <property type="project" value="UniProtKB-KW"/>
</dbReference>
<proteinExistence type="predicted"/>
<evidence type="ECO:0000256" key="1">
    <source>
        <dbReference type="ARBA" id="ARBA00022536"/>
    </source>
</evidence>
<feature type="domain" description="CUB" evidence="13">
    <location>
        <begin position="461"/>
        <end position="572"/>
    </location>
</feature>
<feature type="compositionally biased region" description="Polar residues" evidence="12">
    <location>
        <begin position="199"/>
        <end position="208"/>
    </location>
</feature>
<dbReference type="CDD" id="cd04280">
    <property type="entry name" value="ZnMc_astacin_like"/>
    <property type="match status" value="1"/>
</dbReference>
<feature type="domain" description="Peptidase M12A" evidence="14">
    <location>
        <begin position="211"/>
        <end position="415"/>
    </location>
</feature>
<keyword evidence="7" id="KW-1015">Disulfide bond</keyword>
<dbReference type="PRINTS" id="PR00480">
    <property type="entry name" value="ASTACIN"/>
</dbReference>
<keyword evidence="1" id="KW-0245">EGF-like domain</keyword>
<evidence type="ECO:0000256" key="9">
    <source>
        <dbReference type="PROSITE-ProRule" id="PRU00059"/>
    </source>
</evidence>
<dbReference type="GO" id="GO:0004222">
    <property type="term" value="F:metalloendopeptidase activity"/>
    <property type="evidence" value="ECO:0007669"/>
    <property type="project" value="UniProtKB-UniRule"/>
</dbReference>
<dbReference type="InterPro" id="IPR006026">
    <property type="entry name" value="Peptidase_Metallo"/>
</dbReference>
<keyword evidence="2 11" id="KW-0645">Protease</keyword>
<feature type="binding site" evidence="10">
    <location>
        <position position="310"/>
    </location>
    <ligand>
        <name>Zn(2+)</name>
        <dbReference type="ChEBI" id="CHEBI:29105"/>
        <note>catalytic</note>
    </ligand>
</feature>
<dbReference type="InterPro" id="IPR034035">
    <property type="entry name" value="Astacin-like_dom"/>
</dbReference>
<reference evidence="16" key="1">
    <citation type="submission" date="2019-12" db="UniProtKB">
        <authorList>
            <consortium name="WormBaseParasite"/>
        </authorList>
    </citation>
    <scope>IDENTIFICATION</scope>
</reference>
<evidence type="ECO:0000256" key="8">
    <source>
        <dbReference type="ARBA" id="ARBA00023180"/>
    </source>
</evidence>
<dbReference type="PANTHER" id="PTHR10127:SF810">
    <property type="entry name" value="ZINC METALLOPROTEINASE NAS-38"/>
    <property type="match status" value="1"/>
</dbReference>
<sequence>MLTVMDYPCLQILALFVLTVCCKGIPTMAADNGRDAHGGDSMNLVGWCERMLTGSLRDACELELKLWCREMAQATSAGAVPKVCNAILANQRTTTKPQYTTAITVTTGAVAADVGTHGIQFAPTINHGKVAQLKTAFAKLSPRGHTPRIDSSQVISTADEPSAAQRTELEINGPDRLFMGDLQLTPFQWVTLMKYASRSGSHRPTTTAGPKAKRKAGEDPPFRHWEGSVIPYRLDESLREGSRTAVLKAIRLWQENTCLQWRERPRGQFAEGILFTENEHTCSSFVGKVGRVQNISVSWPQCATVGLVAHQMGHAIGLLHEQNRLDQERYLTVNFNNLNSNFRDLVARLHSDLLVDFDLPYDHGSVMHVAPVKNTKGNNNTAAVVTVDANYQWTIGQRKRPSFLDYKLVNMLYCADRCHAFLPCQRDGYEDVHDCTKCQCPSGLGGQFCERAEMQDGEELCGGELTAQRMDSSLKTPTDGSRRCSWLIRSAEPQGTVHLQFLHLNMSCEKPTCSGNFVEIKTGPRFDATGYRFCCNRLPPRNQFISVGPELLVIFESGGRSDSKFALRYRSVDREPQTTAVTTATPTTDSGGEMDTCPCAPWNQWSECTQECGGCGSQLRSRQCTNTKQPHCPTVQSRKCNFVPCEGSKMIVNNGEFHLLFNGCCVGMQLQSDGLCKPSAPITSILGSLLNIGQ</sequence>
<dbReference type="STRING" id="70415.A0A5S6QKU0"/>
<keyword evidence="15" id="KW-1185">Reference proteome</keyword>
<dbReference type="SUPFAM" id="SSF55486">
    <property type="entry name" value="Metalloproteases ('zincins'), catalytic domain"/>
    <property type="match status" value="1"/>
</dbReference>
<feature type="binding site" evidence="10">
    <location>
        <position position="320"/>
    </location>
    <ligand>
        <name>Zn(2+)</name>
        <dbReference type="ChEBI" id="CHEBI:29105"/>
        <note>catalytic</note>
    </ligand>
</feature>
<dbReference type="SUPFAM" id="SSF82895">
    <property type="entry name" value="TSP-1 type 1 repeat"/>
    <property type="match status" value="1"/>
</dbReference>
<dbReference type="InterPro" id="IPR000884">
    <property type="entry name" value="TSP1_rpt"/>
</dbReference>
<feature type="signal peptide" evidence="11">
    <location>
        <begin position="1"/>
        <end position="24"/>
    </location>
</feature>
<keyword evidence="4 11" id="KW-0378">Hydrolase</keyword>
<organism evidence="15 16">
    <name type="scientific">Trichuris muris</name>
    <name type="common">Mouse whipworm</name>
    <dbReference type="NCBI Taxonomy" id="70415"/>
    <lineage>
        <taxon>Eukaryota</taxon>
        <taxon>Metazoa</taxon>
        <taxon>Ecdysozoa</taxon>
        <taxon>Nematoda</taxon>
        <taxon>Enoplea</taxon>
        <taxon>Dorylaimia</taxon>
        <taxon>Trichinellida</taxon>
        <taxon>Trichuridae</taxon>
        <taxon>Trichuris</taxon>
    </lineage>
</organism>
<keyword evidence="6 11" id="KW-0482">Metalloprotease</keyword>
<dbReference type="Gene3D" id="2.20.100.10">
    <property type="entry name" value="Thrombospondin type-1 (TSP1) repeat"/>
    <property type="match status" value="1"/>
</dbReference>
<evidence type="ECO:0000259" key="13">
    <source>
        <dbReference type="PROSITE" id="PS01180"/>
    </source>
</evidence>
<keyword evidence="5 10" id="KW-0862">Zinc</keyword>
<comment type="caution">
    <text evidence="9">Lacks conserved residue(s) required for the propagation of feature annotation.</text>
</comment>
<feature type="region of interest" description="Disordered" evidence="12">
    <location>
        <begin position="199"/>
        <end position="220"/>
    </location>
</feature>
<dbReference type="GO" id="GO:0008270">
    <property type="term" value="F:zinc ion binding"/>
    <property type="evidence" value="ECO:0007669"/>
    <property type="project" value="UniProtKB-UniRule"/>
</dbReference>
<keyword evidence="11" id="KW-0732">Signal</keyword>
<evidence type="ECO:0000256" key="6">
    <source>
        <dbReference type="ARBA" id="ARBA00023049"/>
    </source>
</evidence>
<dbReference type="WBParaSite" id="TMUE_2000007502.1">
    <property type="protein sequence ID" value="TMUE_2000007502.1"/>
    <property type="gene ID" value="WBGene00291209"/>
</dbReference>
<dbReference type="Pfam" id="PF01400">
    <property type="entry name" value="Astacin"/>
    <property type="match status" value="1"/>
</dbReference>
<dbReference type="Proteomes" id="UP000046395">
    <property type="component" value="Unassembled WGS sequence"/>
</dbReference>
<dbReference type="PROSITE" id="PS50092">
    <property type="entry name" value="TSP1"/>
    <property type="match status" value="1"/>
</dbReference>
<dbReference type="SMART" id="SM00209">
    <property type="entry name" value="TSP1"/>
    <property type="match status" value="1"/>
</dbReference>
<dbReference type="AlphaFoldDB" id="A0A5S6QKU0"/>
<feature type="region of interest" description="Disordered" evidence="12">
    <location>
        <begin position="142"/>
        <end position="164"/>
    </location>
</feature>
<dbReference type="InterPro" id="IPR035914">
    <property type="entry name" value="Sperma_CUB_dom_sf"/>
</dbReference>
<keyword evidence="3 10" id="KW-0479">Metal-binding</keyword>
<evidence type="ECO:0000313" key="16">
    <source>
        <dbReference type="WBParaSite" id="TMUE_2000007502.1"/>
    </source>
</evidence>
<dbReference type="SMART" id="SM00235">
    <property type="entry name" value="ZnMc"/>
    <property type="match status" value="1"/>
</dbReference>
<evidence type="ECO:0000259" key="14">
    <source>
        <dbReference type="PROSITE" id="PS51864"/>
    </source>
</evidence>
<evidence type="ECO:0000256" key="4">
    <source>
        <dbReference type="ARBA" id="ARBA00022801"/>
    </source>
</evidence>
<dbReference type="InterPro" id="IPR000742">
    <property type="entry name" value="EGF"/>
</dbReference>
<keyword evidence="8" id="KW-0325">Glycoprotein</keyword>
<evidence type="ECO:0000256" key="3">
    <source>
        <dbReference type="ARBA" id="ARBA00022723"/>
    </source>
</evidence>
<feature type="binding site" evidence="10">
    <location>
        <position position="314"/>
    </location>
    <ligand>
        <name>Zn(2+)</name>
        <dbReference type="ChEBI" id="CHEBI:29105"/>
        <note>catalytic</note>
    </ligand>
</feature>
<accession>A0A5S6QKU0</accession>
<evidence type="ECO:0000256" key="5">
    <source>
        <dbReference type="ARBA" id="ARBA00022833"/>
    </source>
</evidence>
<dbReference type="InterPro" id="IPR036383">
    <property type="entry name" value="TSP1_rpt_sf"/>
</dbReference>
<protein>
    <recommendedName>
        <fullName evidence="11">Metalloendopeptidase</fullName>
        <ecNumber evidence="11">3.4.24.-</ecNumber>
    </recommendedName>
</protein>
<evidence type="ECO:0000256" key="12">
    <source>
        <dbReference type="SAM" id="MobiDB-lite"/>
    </source>
</evidence>
<evidence type="ECO:0000256" key="2">
    <source>
        <dbReference type="ARBA" id="ARBA00022670"/>
    </source>
</evidence>
<dbReference type="CDD" id="cd00041">
    <property type="entry name" value="CUB"/>
    <property type="match status" value="1"/>
</dbReference>
<dbReference type="Gene3D" id="2.60.120.290">
    <property type="entry name" value="Spermadhesin, CUB domain"/>
    <property type="match status" value="1"/>
</dbReference>
<dbReference type="InterPro" id="IPR024079">
    <property type="entry name" value="MetalloPept_cat_dom_sf"/>
</dbReference>
<evidence type="ECO:0000313" key="15">
    <source>
        <dbReference type="Proteomes" id="UP000046395"/>
    </source>
</evidence>
<comment type="cofactor">
    <cofactor evidence="10 11">
        <name>Zn(2+)</name>
        <dbReference type="ChEBI" id="CHEBI:29105"/>
    </cofactor>
    <text evidence="10 11">Binds 1 zinc ion per subunit.</text>
</comment>
<evidence type="ECO:0000256" key="10">
    <source>
        <dbReference type="PROSITE-ProRule" id="PRU01211"/>
    </source>
</evidence>
<evidence type="ECO:0000256" key="11">
    <source>
        <dbReference type="RuleBase" id="RU361183"/>
    </source>
</evidence>
<dbReference type="PANTHER" id="PTHR10127">
    <property type="entry name" value="DISCOIDIN, CUB, EGF, LAMININ , AND ZINC METALLOPROTEASE DOMAIN CONTAINING"/>
    <property type="match status" value="1"/>
</dbReference>
<feature type="chain" id="PRO_5024502690" description="Metalloendopeptidase" evidence="11">
    <location>
        <begin position="25"/>
        <end position="694"/>
    </location>
</feature>
<dbReference type="EC" id="3.4.24.-" evidence="11"/>
<dbReference type="PROSITE" id="PS00022">
    <property type="entry name" value="EGF_1"/>
    <property type="match status" value="1"/>
</dbReference>
<dbReference type="SMART" id="SM00042">
    <property type="entry name" value="CUB"/>
    <property type="match status" value="1"/>
</dbReference>
<evidence type="ECO:0000256" key="7">
    <source>
        <dbReference type="ARBA" id="ARBA00023157"/>
    </source>
</evidence>
<name>A0A5S6QKU0_TRIMR</name>
<dbReference type="PROSITE" id="PS01180">
    <property type="entry name" value="CUB"/>
    <property type="match status" value="1"/>
</dbReference>
<dbReference type="PROSITE" id="PS51864">
    <property type="entry name" value="ASTACIN"/>
    <property type="match status" value="1"/>
</dbReference>